<accession>A0AC60QR72</accession>
<protein>
    <submittedName>
        <fullName evidence="1">Uncharacterized protein</fullName>
    </submittedName>
</protein>
<evidence type="ECO:0000313" key="2">
    <source>
        <dbReference type="Proteomes" id="UP000805193"/>
    </source>
</evidence>
<dbReference type="EMBL" id="JABSTQ010005448">
    <property type="protein sequence ID" value="KAG0439285.1"/>
    <property type="molecule type" value="Genomic_DNA"/>
</dbReference>
<evidence type="ECO:0000313" key="1">
    <source>
        <dbReference type="EMBL" id="KAG0439285.1"/>
    </source>
</evidence>
<dbReference type="Proteomes" id="UP000805193">
    <property type="component" value="Unassembled WGS sequence"/>
</dbReference>
<proteinExistence type="predicted"/>
<organism evidence="1 2">
    <name type="scientific">Ixodes persulcatus</name>
    <name type="common">Taiga tick</name>
    <dbReference type="NCBI Taxonomy" id="34615"/>
    <lineage>
        <taxon>Eukaryota</taxon>
        <taxon>Metazoa</taxon>
        <taxon>Ecdysozoa</taxon>
        <taxon>Arthropoda</taxon>
        <taxon>Chelicerata</taxon>
        <taxon>Arachnida</taxon>
        <taxon>Acari</taxon>
        <taxon>Parasitiformes</taxon>
        <taxon>Ixodida</taxon>
        <taxon>Ixodoidea</taxon>
        <taxon>Ixodidae</taxon>
        <taxon>Ixodinae</taxon>
        <taxon>Ixodes</taxon>
    </lineage>
</organism>
<keyword evidence="2" id="KW-1185">Reference proteome</keyword>
<sequence>MDAADAEEAASGASDGADPKANVTPAPEAEGKPGKADAALGVDAAWHAGQPDDPPAERAATSGVETSVVEESAVDATMHDAEVSASCPNSKMSREDDGTDPSAASHEEPPPKARLLKRPRLNSKPKVPVDDARVAKLPP</sequence>
<reference evidence="1 2" key="1">
    <citation type="journal article" date="2020" name="Cell">
        <title>Large-Scale Comparative Analyses of Tick Genomes Elucidate Their Genetic Diversity and Vector Capacities.</title>
        <authorList>
            <consortium name="Tick Genome and Microbiome Consortium (TIGMIC)"/>
            <person name="Jia N."/>
            <person name="Wang J."/>
            <person name="Shi W."/>
            <person name="Du L."/>
            <person name="Sun Y."/>
            <person name="Zhan W."/>
            <person name="Jiang J.F."/>
            <person name="Wang Q."/>
            <person name="Zhang B."/>
            <person name="Ji P."/>
            <person name="Bell-Sakyi L."/>
            <person name="Cui X.M."/>
            <person name="Yuan T.T."/>
            <person name="Jiang B.G."/>
            <person name="Yang W.F."/>
            <person name="Lam T.T."/>
            <person name="Chang Q.C."/>
            <person name="Ding S.J."/>
            <person name="Wang X.J."/>
            <person name="Zhu J.G."/>
            <person name="Ruan X.D."/>
            <person name="Zhao L."/>
            <person name="Wei J.T."/>
            <person name="Ye R.Z."/>
            <person name="Que T.C."/>
            <person name="Du C.H."/>
            <person name="Zhou Y.H."/>
            <person name="Cheng J.X."/>
            <person name="Dai P.F."/>
            <person name="Guo W.B."/>
            <person name="Han X.H."/>
            <person name="Huang E.J."/>
            <person name="Li L.F."/>
            <person name="Wei W."/>
            <person name="Gao Y.C."/>
            <person name="Liu J.Z."/>
            <person name="Shao H.Z."/>
            <person name="Wang X."/>
            <person name="Wang C.C."/>
            <person name="Yang T.C."/>
            <person name="Huo Q.B."/>
            <person name="Li W."/>
            <person name="Chen H.Y."/>
            <person name="Chen S.E."/>
            <person name="Zhou L.G."/>
            <person name="Ni X.B."/>
            <person name="Tian J.H."/>
            <person name="Sheng Y."/>
            <person name="Liu T."/>
            <person name="Pan Y.S."/>
            <person name="Xia L.Y."/>
            <person name="Li J."/>
            <person name="Zhao F."/>
            <person name="Cao W.C."/>
        </authorList>
    </citation>
    <scope>NUCLEOTIDE SEQUENCE [LARGE SCALE GENOMIC DNA]</scope>
    <source>
        <strain evidence="1">Iper-2018</strain>
    </source>
</reference>
<comment type="caution">
    <text evidence="1">The sequence shown here is derived from an EMBL/GenBank/DDBJ whole genome shotgun (WGS) entry which is preliminary data.</text>
</comment>
<gene>
    <name evidence="1" type="ORF">HPB47_016693</name>
</gene>
<name>A0AC60QR72_IXOPE</name>